<dbReference type="InterPro" id="IPR004410">
    <property type="entry name" value="Malonyl_CoA-ACP_transAc_FabD"/>
</dbReference>
<protein>
    <recommendedName>
        <fullName evidence="4">Malonyl CoA-acyl carrier protein transacylase</fullName>
        <ecNumber evidence="4">2.3.1.39</ecNumber>
    </recommendedName>
</protein>
<evidence type="ECO:0000256" key="3">
    <source>
        <dbReference type="ARBA" id="ARBA00048462"/>
    </source>
</evidence>
<comment type="catalytic activity">
    <reaction evidence="3 4">
        <text>holo-[ACP] + malonyl-CoA = malonyl-[ACP] + CoA</text>
        <dbReference type="Rhea" id="RHEA:41792"/>
        <dbReference type="Rhea" id="RHEA-COMP:9623"/>
        <dbReference type="Rhea" id="RHEA-COMP:9685"/>
        <dbReference type="ChEBI" id="CHEBI:57287"/>
        <dbReference type="ChEBI" id="CHEBI:57384"/>
        <dbReference type="ChEBI" id="CHEBI:64479"/>
        <dbReference type="ChEBI" id="CHEBI:78449"/>
        <dbReference type="EC" id="2.3.1.39"/>
    </reaction>
</comment>
<dbReference type="GO" id="GO:0005829">
    <property type="term" value="C:cytosol"/>
    <property type="evidence" value="ECO:0007669"/>
    <property type="project" value="TreeGrafter"/>
</dbReference>
<dbReference type="InterPro" id="IPR024925">
    <property type="entry name" value="Malonyl_CoA-ACP_transAc"/>
</dbReference>
<dbReference type="EC" id="2.3.1.39" evidence="4"/>
<dbReference type="FunFam" id="3.30.70.250:FF:000001">
    <property type="entry name" value="Malonyl CoA-acyl carrier protein transacylase"/>
    <property type="match status" value="1"/>
</dbReference>
<feature type="domain" description="Malonyl-CoA:ACP transacylase (MAT)" evidence="6">
    <location>
        <begin position="7"/>
        <end position="307"/>
    </location>
</feature>
<dbReference type="PIRSF" id="PIRSF000446">
    <property type="entry name" value="Mct"/>
    <property type="match status" value="1"/>
</dbReference>
<name>A0A5D4TFG1_9BACI</name>
<dbReference type="InterPro" id="IPR016035">
    <property type="entry name" value="Acyl_Trfase/lysoPLipase"/>
</dbReference>
<dbReference type="Pfam" id="PF00698">
    <property type="entry name" value="Acyl_transf_1"/>
    <property type="match status" value="1"/>
</dbReference>
<sequence length="318" mass="34056">MGKVAFVFPGQGSQIVGMAHELATEYKEVQAVIDQADEKLGYKLSSLMFEGPQEELTLTYNAQPALLTSSIAILQLLKQSGIKADYTAGHSLGEYSALVAADAISFEDAVYTVHMRGKYMEEAVPAGVGSMAAVLGLEERLLKEACEESSSEAGPVQLANLNCPGQIVISGSAKGVSLASEKAKEKGAKRVIALVVSGPFHSSLMKPAASKLEDTLTSISIKDSKIPVIANVDANEMTSASEIPVKLVEQLYSPVRWEQSVEKLIELGVDTFIEVGPGKVLSGLIKKVNRRATTIPVYDKETLQKAIDHFKREDSTNA</sequence>
<dbReference type="NCBIfam" id="TIGR00128">
    <property type="entry name" value="fabD"/>
    <property type="match status" value="1"/>
</dbReference>
<dbReference type="OrthoDB" id="9805460at2"/>
<evidence type="ECO:0000256" key="5">
    <source>
        <dbReference type="PIRSR" id="PIRSR000446-1"/>
    </source>
</evidence>
<dbReference type="PANTHER" id="PTHR42681">
    <property type="entry name" value="MALONYL-COA-ACYL CARRIER PROTEIN TRANSACYLASE, MITOCHONDRIAL"/>
    <property type="match status" value="1"/>
</dbReference>
<keyword evidence="2 4" id="KW-0012">Acyltransferase</keyword>
<evidence type="ECO:0000256" key="1">
    <source>
        <dbReference type="ARBA" id="ARBA00022679"/>
    </source>
</evidence>
<gene>
    <name evidence="7" type="primary">fabD</name>
    <name evidence="7" type="ORF">FZC75_06990</name>
</gene>
<dbReference type="GO" id="GO:0004314">
    <property type="term" value="F:[acyl-carrier-protein] S-malonyltransferase activity"/>
    <property type="evidence" value="ECO:0007669"/>
    <property type="project" value="UniProtKB-EC"/>
</dbReference>
<feature type="active site" evidence="5">
    <location>
        <position position="91"/>
    </location>
</feature>
<comment type="similarity">
    <text evidence="4">Belongs to the fabD family.</text>
</comment>
<dbReference type="Gene3D" id="3.30.70.250">
    <property type="entry name" value="Malonyl-CoA ACP transacylase, ACP-binding"/>
    <property type="match status" value="1"/>
</dbReference>
<evidence type="ECO:0000256" key="4">
    <source>
        <dbReference type="PIRNR" id="PIRNR000446"/>
    </source>
</evidence>
<dbReference type="SUPFAM" id="SSF52151">
    <property type="entry name" value="FabD/lysophospholipase-like"/>
    <property type="match status" value="1"/>
</dbReference>
<proteinExistence type="inferred from homology"/>
<reference evidence="7 8" key="1">
    <citation type="submission" date="2019-08" db="EMBL/GenBank/DDBJ databases">
        <title>Bacillus genomes from the desert of Cuatro Cienegas, Coahuila.</title>
        <authorList>
            <person name="Olmedo-Alvarez G."/>
        </authorList>
    </citation>
    <scope>NUCLEOTIDE SEQUENCE [LARGE SCALE GENOMIC DNA]</scope>
    <source>
        <strain evidence="7 8">CH98b_3T</strain>
    </source>
</reference>
<dbReference type="PANTHER" id="PTHR42681:SF1">
    <property type="entry name" value="MALONYL-COA-ACYL CARRIER PROTEIN TRANSACYLASE, MITOCHONDRIAL"/>
    <property type="match status" value="1"/>
</dbReference>
<dbReference type="GO" id="GO:0006633">
    <property type="term" value="P:fatty acid biosynthetic process"/>
    <property type="evidence" value="ECO:0007669"/>
    <property type="project" value="TreeGrafter"/>
</dbReference>
<organism evidence="7 8">
    <name type="scientific">Sutcliffiella horikoshii</name>
    <dbReference type="NCBI Taxonomy" id="79883"/>
    <lineage>
        <taxon>Bacteria</taxon>
        <taxon>Bacillati</taxon>
        <taxon>Bacillota</taxon>
        <taxon>Bacilli</taxon>
        <taxon>Bacillales</taxon>
        <taxon>Bacillaceae</taxon>
        <taxon>Sutcliffiella</taxon>
    </lineage>
</organism>
<dbReference type="EMBL" id="VTET01000003">
    <property type="protein sequence ID" value="TYS72814.1"/>
    <property type="molecule type" value="Genomic_DNA"/>
</dbReference>
<evidence type="ECO:0000313" key="7">
    <source>
        <dbReference type="EMBL" id="TYS72814.1"/>
    </source>
</evidence>
<dbReference type="InterPro" id="IPR014043">
    <property type="entry name" value="Acyl_transferase_dom"/>
</dbReference>
<dbReference type="InterPro" id="IPR050858">
    <property type="entry name" value="Mal-CoA-ACP_Trans/PKS_FabD"/>
</dbReference>
<comment type="caution">
    <text evidence="7">The sequence shown here is derived from an EMBL/GenBank/DDBJ whole genome shotgun (WGS) entry which is preliminary data.</text>
</comment>
<dbReference type="SMART" id="SM00827">
    <property type="entry name" value="PKS_AT"/>
    <property type="match status" value="1"/>
</dbReference>
<dbReference type="SUPFAM" id="SSF55048">
    <property type="entry name" value="Probable ACP-binding domain of malonyl-CoA ACP transacylase"/>
    <property type="match status" value="1"/>
</dbReference>
<dbReference type="AlphaFoldDB" id="A0A5D4TFG1"/>
<evidence type="ECO:0000256" key="2">
    <source>
        <dbReference type="ARBA" id="ARBA00023315"/>
    </source>
</evidence>
<evidence type="ECO:0000313" key="8">
    <source>
        <dbReference type="Proteomes" id="UP000324517"/>
    </source>
</evidence>
<accession>A0A5D4TFG1</accession>
<keyword evidence="1 4" id="KW-0808">Transferase</keyword>
<dbReference type="InterPro" id="IPR016036">
    <property type="entry name" value="Malonyl_transacylase_ACP-bd"/>
</dbReference>
<dbReference type="InterPro" id="IPR001227">
    <property type="entry name" value="Ac_transferase_dom_sf"/>
</dbReference>
<dbReference type="Gene3D" id="3.40.366.10">
    <property type="entry name" value="Malonyl-Coenzyme A Acyl Carrier Protein, domain 2"/>
    <property type="match status" value="1"/>
</dbReference>
<dbReference type="RefSeq" id="WP_148978847.1">
    <property type="nucleotide sequence ID" value="NZ_JBNILM010000002.1"/>
</dbReference>
<feature type="active site" evidence="5">
    <location>
        <position position="201"/>
    </location>
</feature>
<dbReference type="Proteomes" id="UP000324517">
    <property type="component" value="Unassembled WGS sequence"/>
</dbReference>
<evidence type="ECO:0000259" key="6">
    <source>
        <dbReference type="SMART" id="SM00827"/>
    </source>
</evidence>